<dbReference type="AlphaFoldDB" id="A0A5J4K658"/>
<dbReference type="PANTHER" id="PTHR47691:SF3">
    <property type="entry name" value="HTH-TYPE TRANSCRIPTIONAL REGULATOR RV0890C-RELATED"/>
    <property type="match status" value="1"/>
</dbReference>
<sequence length="847" mass="93476">MDAFQFGQWFSKRRRIYGWHSQRALIETIRKDPALRALGISEDFLARLEAGHLHYPFRGKTRQRVLALAALLCRTPRDVQLYQRAAGLHDLSPQETELLATLTEQLGGPSSPSPVLLPPRPTHLIGRNRELQHLLHALREEGPGIYIISGMPGVGKSALAAELVHLLATDGNRYRRCFPDGIVALSARGCQGLPGLCTLLQRLLALLSVGQHQSEQTKGTLMLSPMLVSGQTSCSEAEMTTLLDQVRTRLAGKRALLLLDDLESPFPLRQAAEVLLTCGSHQGERLSESCEYLTGSSMLVISRIVPSATALPTHHYHLEPLAPADALALFLTLLGRSAPTLSASELQAAERICSAVGGLPRAIELAATAVGAGISCELLAERLSLHPLDALLDSEGELRRLLAEALTTLPPETRELLLQLAPLMARPFSLAEAADWQQRCTGIGPAGPQSGQAFIAESSSSPQRTLASTAAHLARLVRSSLLDLHPEMDGAAGGGGSAQERRYQVHPLLRAYVQEEWQRRQAALLAFATEQQHDIPALKSRQAELLLTLAQAYQSGQDAVFLQLLQSLLGLLAHLPFSESEPLLLRGLEVSQRTGAPFFLACFLQRLGALYFYHGHFQQAHQRFEESLQAAQQALQPGQPLPALNQGSHPRSYLARSRFYQAALASSQGDLALAQRYINIFLRICQECGDVRGTIEALKLQGRYAYRQYRQEEARQALRHAEHLLISQERQLTLPYDRALRLEIQLLLCHTRDDQVEARATLEQLIALASDYLDPYFVPALVLDEADFAWRQGAWELAHLYALRAIREADRLGASFLHQKGLTLLQRLTGDEPRLATRPTRPLQQGD</sequence>
<dbReference type="InterPro" id="IPR011990">
    <property type="entry name" value="TPR-like_helical_dom_sf"/>
</dbReference>
<dbReference type="InterPro" id="IPR027417">
    <property type="entry name" value="P-loop_NTPase"/>
</dbReference>
<evidence type="ECO:0000313" key="3">
    <source>
        <dbReference type="EMBL" id="GER83003.1"/>
    </source>
</evidence>
<dbReference type="EMBL" id="BKZV01000002">
    <property type="protein sequence ID" value="GER83003.1"/>
    <property type="molecule type" value="Genomic_DNA"/>
</dbReference>
<feature type="repeat" description="TPR" evidence="1">
    <location>
        <begin position="601"/>
        <end position="634"/>
    </location>
</feature>
<comment type="caution">
    <text evidence="3">The sequence shown here is derived from an EMBL/GenBank/DDBJ whole genome shotgun (WGS) entry which is preliminary data.</text>
</comment>
<dbReference type="InterPro" id="IPR019734">
    <property type="entry name" value="TPR_rpt"/>
</dbReference>
<dbReference type="Proteomes" id="UP000334820">
    <property type="component" value="Unassembled WGS sequence"/>
</dbReference>
<feature type="domain" description="AAA+ ATPase" evidence="2">
    <location>
        <begin position="142"/>
        <end position="305"/>
    </location>
</feature>
<dbReference type="RefSeq" id="WP_151727827.1">
    <property type="nucleotide sequence ID" value="NZ_BKZV01000002.1"/>
</dbReference>
<evidence type="ECO:0000256" key="1">
    <source>
        <dbReference type="PROSITE-ProRule" id="PRU00339"/>
    </source>
</evidence>
<accession>A0A5J4K658</accession>
<keyword evidence="4" id="KW-1185">Reference proteome</keyword>
<gene>
    <name evidence="3" type="ORF">KTAU_16400</name>
</gene>
<dbReference type="SMART" id="SM00382">
    <property type="entry name" value="AAA"/>
    <property type="match status" value="1"/>
</dbReference>
<name>A0A5J4K658_9CHLR</name>
<keyword evidence="1" id="KW-0802">TPR repeat</keyword>
<dbReference type="PANTHER" id="PTHR47691">
    <property type="entry name" value="REGULATOR-RELATED"/>
    <property type="match status" value="1"/>
</dbReference>
<reference evidence="3 4" key="1">
    <citation type="journal article" date="2019" name="Int. J. Syst. Evol. Microbiol.">
        <title>Thermogemmatispora aurantia sp. nov. and Thermogemmatispora argillosa sp. nov., within the class Ktedonobacteria, and emended description of the genus Thermogemmatispora.</title>
        <authorList>
            <person name="Zheng Y."/>
            <person name="Wang C.M."/>
            <person name="Sakai Y."/>
            <person name="Abe K."/>
            <person name="Yokota A."/>
            <person name="Yabe S."/>
        </authorList>
    </citation>
    <scope>NUCLEOTIDE SEQUENCE [LARGE SCALE GENOMIC DNA]</scope>
    <source>
        <strain evidence="3 4">A1-2</strain>
    </source>
</reference>
<evidence type="ECO:0000313" key="4">
    <source>
        <dbReference type="Proteomes" id="UP000334820"/>
    </source>
</evidence>
<protein>
    <recommendedName>
        <fullName evidence="2">AAA+ ATPase domain-containing protein</fullName>
    </recommendedName>
</protein>
<dbReference type="SUPFAM" id="SSF52540">
    <property type="entry name" value="P-loop containing nucleoside triphosphate hydrolases"/>
    <property type="match status" value="1"/>
</dbReference>
<organism evidence="3 4">
    <name type="scientific">Thermogemmatispora aurantia</name>
    <dbReference type="NCBI Taxonomy" id="2045279"/>
    <lineage>
        <taxon>Bacteria</taxon>
        <taxon>Bacillati</taxon>
        <taxon>Chloroflexota</taxon>
        <taxon>Ktedonobacteria</taxon>
        <taxon>Thermogemmatisporales</taxon>
        <taxon>Thermogemmatisporaceae</taxon>
        <taxon>Thermogemmatispora</taxon>
    </lineage>
</organism>
<dbReference type="PROSITE" id="PS50005">
    <property type="entry name" value="TPR"/>
    <property type="match status" value="1"/>
</dbReference>
<proteinExistence type="predicted"/>
<dbReference type="Gene3D" id="1.25.40.10">
    <property type="entry name" value="Tetratricopeptide repeat domain"/>
    <property type="match status" value="1"/>
</dbReference>
<dbReference type="Pfam" id="PF13191">
    <property type="entry name" value="AAA_16"/>
    <property type="match status" value="1"/>
</dbReference>
<dbReference type="Gene3D" id="3.40.50.300">
    <property type="entry name" value="P-loop containing nucleotide triphosphate hydrolases"/>
    <property type="match status" value="1"/>
</dbReference>
<dbReference type="InterPro" id="IPR003593">
    <property type="entry name" value="AAA+_ATPase"/>
</dbReference>
<dbReference type="SUPFAM" id="SSF48452">
    <property type="entry name" value="TPR-like"/>
    <property type="match status" value="1"/>
</dbReference>
<dbReference type="InterPro" id="IPR041664">
    <property type="entry name" value="AAA_16"/>
</dbReference>
<evidence type="ECO:0000259" key="2">
    <source>
        <dbReference type="SMART" id="SM00382"/>
    </source>
</evidence>